<comment type="caution">
    <text evidence="3">The sequence shown here is derived from an EMBL/GenBank/DDBJ whole genome shotgun (WGS) entry which is preliminary data.</text>
</comment>
<dbReference type="PANTHER" id="PTHR43681">
    <property type="entry name" value="TRANSMEMBRANE GTPASE FZO"/>
    <property type="match status" value="1"/>
</dbReference>
<gene>
    <name evidence="3" type="ORF">GNF83_06555</name>
</gene>
<protein>
    <recommendedName>
        <fullName evidence="2">Dynamin N-terminal domain-containing protein</fullName>
    </recommendedName>
</protein>
<dbReference type="Proteomes" id="UP001288944">
    <property type="component" value="Unassembled WGS sequence"/>
</dbReference>
<dbReference type="InterPro" id="IPR045063">
    <property type="entry name" value="Dynamin_N"/>
</dbReference>
<evidence type="ECO:0000256" key="1">
    <source>
        <dbReference type="SAM" id="Coils"/>
    </source>
</evidence>
<feature type="coiled-coil region" evidence="1">
    <location>
        <begin position="588"/>
        <end position="657"/>
    </location>
</feature>
<name>A0AAW9KFV0_CLOPF</name>
<dbReference type="Gene3D" id="3.40.50.300">
    <property type="entry name" value="P-loop containing nucleotide triphosphate hydrolases"/>
    <property type="match status" value="1"/>
</dbReference>
<feature type="coiled-coil region" evidence="1">
    <location>
        <begin position="701"/>
        <end position="732"/>
    </location>
</feature>
<evidence type="ECO:0000259" key="2">
    <source>
        <dbReference type="Pfam" id="PF00350"/>
    </source>
</evidence>
<sequence>MSDILNESIEVLKIASKSSDYLYAEEIQEVEDALKHYKDYNTFKIAIIGEFSVGKSTFLNALIGKRLLYSAAQEATGVAVEITNSNKKVATVYGDISVEIDLNKKDAYEKLVPYVNRDNKINNEVQGIYIEYPIKALGKNVSILDTPGLQGLGDREVKIARKALSESNATIIIIEPKGLTGHELDLLKGNLPGFDKIKSKKSIILINKIGSFFDNYPREKAIEKIEKCKLSVKDELAKNDINDIEIFAVDSRDYLWAVDNDLYNESKNVNKDVLTQEEYKERSGFEEFLNYIENFLNSDNKSKIVEKEIRENLLILFKEFEEVFNGNNNVLKQGLEKEIKNITFQKKLLIENRRKVMNETRRQLVSTVSDFKEILEDDIDLDKKNEKRKIRKEIELINKLSDFNDDKEKELLNLLNQDVSNYLNHYKETTDAYKKEIIKKVKETFEKSIRVNLKTELNINFFCENLNVEIDENIVSRSSLDKSEGRLERKKKELKESIIKLKEDESSIRYKKNNLKSLNYKIDLERRISNIKYDIDKEILDLGVRPEPRRKYRTVYKTKGFWIFKREVSEEVFDGYDYSECEEWDYSKEEIYNKYERIEKNLSKELSNIEKEEREIKSKEEEFEINRRYIKTLEKEINSLEKEIIELRKDNDMITDIYIGKMQGQLYEAISAVLNDYFKEIKRILRDRFDSFEKVLGEKVHNQAQRYLEKYEKELNKKYEETNSKIRELRNKDKFDLNNIIEFKEKLVVMEE</sequence>
<dbReference type="AlphaFoldDB" id="A0AAW9KFV0"/>
<accession>A0AAW9KFV0</accession>
<feature type="domain" description="Dynamin N-terminal" evidence="2">
    <location>
        <begin position="45"/>
        <end position="174"/>
    </location>
</feature>
<feature type="coiled-coil region" evidence="1">
    <location>
        <begin position="480"/>
        <end position="507"/>
    </location>
</feature>
<keyword evidence="1" id="KW-0175">Coiled coil</keyword>
<proteinExistence type="predicted"/>
<dbReference type="Pfam" id="PF00350">
    <property type="entry name" value="Dynamin_N"/>
    <property type="match status" value="1"/>
</dbReference>
<evidence type="ECO:0000313" key="4">
    <source>
        <dbReference type="Proteomes" id="UP001288944"/>
    </source>
</evidence>
<dbReference type="InterPro" id="IPR051943">
    <property type="entry name" value="TRAFAC_Dynamin-like_GTPase"/>
</dbReference>
<dbReference type="PANTHER" id="PTHR43681:SF1">
    <property type="entry name" value="SARCALUMENIN"/>
    <property type="match status" value="1"/>
</dbReference>
<dbReference type="EMBL" id="WNUR01000011">
    <property type="protein sequence ID" value="MDZ7540913.1"/>
    <property type="molecule type" value="Genomic_DNA"/>
</dbReference>
<evidence type="ECO:0000313" key="3">
    <source>
        <dbReference type="EMBL" id="MDZ7540913.1"/>
    </source>
</evidence>
<dbReference type="InterPro" id="IPR027417">
    <property type="entry name" value="P-loop_NTPase"/>
</dbReference>
<organism evidence="3 4">
    <name type="scientific">Clostridium perfringens</name>
    <dbReference type="NCBI Taxonomy" id="1502"/>
    <lineage>
        <taxon>Bacteria</taxon>
        <taxon>Bacillati</taxon>
        <taxon>Bacillota</taxon>
        <taxon>Clostridia</taxon>
        <taxon>Eubacteriales</taxon>
        <taxon>Clostridiaceae</taxon>
        <taxon>Clostridium</taxon>
    </lineage>
</organism>
<dbReference type="RefSeq" id="WP_283701116.1">
    <property type="nucleotide sequence ID" value="NZ_CATNWK010000008.1"/>
</dbReference>
<reference evidence="3" key="1">
    <citation type="submission" date="2019-11" db="EMBL/GenBank/DDBJ databases">
        <title>Characterization of Clostridium perfringens isolates from swine manure treated agricultural soils.</title>
        <authorList>
            <person name="Wushke S.T."/>
        </authorList>
    </citation>
    <scope>NUCLEOTIDE SEQUENCE</scope>
    <source>
        <strain evidence="3">X62</strain>
    </source>
</reference>
<dbReference type="SUPFAM" id="SSF52540">
    <property type="entry name" value="P-loop containing nucleoside triphosphate hydrolases"/>
    <property type="match status" value="1"/>
</dbReference>